<reference evidence="6" key="1">
    <citation type="submission" date="2025-08" db="UniProtKB">
        <authorList>
            <consortium name="RefSeq"/>
        </authorList>
    </citation>
    <scope>IDENTIFICATION</scope>
    <source>
        <tissue evidence="6">Muscle</tissue>
    </source>
</reference>
<evidence type="ECO:0000259" key="4">
    <source>
        <dbReference type="PROSITE" id="PS01180"/>
    </source>
</evidence>
<proteinExistence type="predicted"/>
<dbReference type="InterPro" id="IPR035914">
    <property type="entry name" value="Sperma_CUB_dom_sf"/>
</dbReference>
<evidence type="ECO:0000313" key="5">
    <source>
        <dbReference type="Proteomes" id="UP000694941"/>
    </source>
</evidence>
<dbReference type="Gene3D" id="2.60.120.290">
    <property type="entry name" value="Spermadhesin, CUB domain"/>
    <property type="match status" value="1"/>
</dbReference>
<evidence type="ECO:0000256" key="1">
    <source>
        <dbReference type="ARBA" id="ARBA00023157"/>
    </source>
</evidence>
<keyword evidence="3" id="KW-0732">Signal</keyword>
<evidence type="ECO:0000256" key="2">
    <source>
        <dbReference type="PROSITE-ProRule" id="PRU00059"/>
    </source>
</evidence>
<name>A0ABM1S282_LIMPO</name>
<feature type="signal peptide" evidence="3">
    <location>
        <begin position="1"/>
        <end position="23"/>
    </location>
</feature>
<dbReference type="GeneID" id="106478433"/>
<protein>
    <submittedName>
        <fullName evidence="6">Uncharacterized protein LOC106478433</fullName>
    </submittedName>
</protein>
<dbReference type="Pfam" id="PF26080">
    <property type="entry name" value="CUB_animal"/>
    <property type="match status" value="1"/>
</dbReference>
<keyword evidence="1" id="KW-1015">Disulfide bond</keyword>
<dbReference type="Proteomes" id="UP000694941">
    <property type="component" value="Unplaced"/>
</dbReference>
<dbReference type="Pfam" id="PF00431">
    <property type="entry name" value="CUB"/>
    <property type="match status" value="1"/>
</dbReference>
<evidence type="ECO:0000256" key="3">
    <source>
        <dbReference type="SAM" id="SignalP"/>
    </source>
</evidence>
<feature type="chain" id="PRO_5046018705" evidence="3">
    <location>
        <begin position="24"/>
        <end position="311"/>
    </location>
</feature>
<dbReference type="InterPro" id="IPR000859">
    <property type="entry name" value="CUB_dom"/>
</dbReference>
<dbReference type="PROSITE" id="PS01180">
    <property type="entry name" value="CUB"/>
    <property type="match status" value="1"/>
</dbReference>
<accession>A0ABM1S282</accession>
<dbReference type="RefSeq" id="XP_022237737.1">
    <property type="nucleotide sequence ID" value="XM_022382029.1"/>
</dbReference>
<gene>
    <name evidence="6" type="primary">LOC106478433</name>
</gene>
<evidence type="ECO:0000313" key="6">
    <source>
        <dbReference type="RefSeq" id="XP_022237737.1"/>
    </source>
</evidence>
<sequence length="311" mass="33988">MEKYTFWKSVFVMILAFGHLTFCFTGTEDQAPAKKHGTLREPRLNFGVFNIFQFPNIPCTVGDQTGTCYSALDCIGKGGNFSGSCAKGFGVCCLFIQSCGGSVSDNNTYFVNPGYPSPSSRNELCSMTVKKISSNICQLRLDLEQFDTVGPDLMTGTCRADSFSVSGQDINSIVPVLCGKNSGQHVYVEVGSSSGPFTVRMISSNVTYSRMWKIRVSQMLCNSVNKAPPGCLQYYSGATGLFQSFNYGNQNPEKGYLANLNYAICFRREAVSFFVAVSGPITVSVLTDQLHDPIIPGFQLRYTQMACSLSK</sequence>
<keyword evidence="5" id="KW-1185">Reference proteome</keyword>
<dbReference type="InterPro" id="IPR058698">
    <property type="entry name" value="CUB_metazoa"/>
</dbReference>
<dbReference type="PANTHER" id="PTHR33236">
    <property type="entry name" value="INTRAFLAGELLAR TRANSPORT PROTEIN 122 FAMILY PROTEIN-RELATED"/>
    <property type="match status" value="1"/>
</dbReference>
<feature type="domain" description="CUB" evidence="4">
    <location>
        <begin position="99"/>
        <end position="219"/>
    </location>
</feature>
<dbReference type="SUPFAM" id="SSF49854">
    <property type="entry name" value="Spermadhesin, CUB domain"/>
    <property type="match status" value="1"/>
</dbReference>
<comment type="caution">
    <text evidence="2">Lacks conserved residue(s) required for the propagation of feature annotation.</text>
</comment>
<organism evidence="5 6">
    <name type="scientific">Limulus polyphemus</name>
    <name type="common">Atlantic horseshoe crab</name>
    <dbReference type="NCBI Taxonomy" id="6850"/>
    <lineage>
        <taxon>Eukaryota</taxon>
        <taxon>Metazoa</taxon>
        <taxon>Ecdysozoa</taxon>
        <taxon>Arthropoda</taxon>
        <taxon>Chelicerata</taxon>
        <taxon>Merostomata</taxon>
        <taxon>Xiphosura</taxon>
        <taxon>Limulidae</taxon>
        <taxon>Limulus</taxon>
    </lineage>
</organism>
<dbReference type="PANTHER" id="PTHR33236:SF5">
    <property type="entry name" value="CUB DOMAIN-CONTAINING PROTEIN"/>
    <property type="match status" value="1"/>
</dbReference>